<feature type="transmembrane region" description="Helical" evidence="2">
    <location>
        <begin position="7"/>
        <end position="27"/>
    </location>
</feature>
<feature type="compositionally biased region" description="Acidic residues" evidence="1">
    <location>
        <begin position="259"/>
        <end position="295"/>
    </location>
</feature>
<dbReference type="RefSeq" id="WP_011447519.1">
    <property type="nucleotide sequence ID" value="NC_007796.1"/>
</dbReference>
<evidence type="ECO:0000313" key="4">
    <source>
        <dbReference type="Proteomes" id="UP000001941"/>
    </source>
</evidence>
<feature type="region of interest" description="Disordered" evidence="1">
    <location>
        <begin position="66"/>
        <end position="90"/>
    </location>
</feature>
<gene>
    <name evidence="3" type="ordered locus">Mhun_0469</name>
</gene>
<dbReference type="GeneID" id="3922171"/>
<keyword evidence="2" id="KW-0812">Transmembrane</keyword>
<reference evidence="4" key="1">
    <citation type="journal article" date="2016" name="Stand. Genomic Sci.">
        <title>Complete genome sequence of Methanospirillum hungatei type strain JF1.</title>
        <authorList>
            <person name="Gunsalus R.P."/>
            <person name="Cook L.E."/>
            <person name="Crable B."/>
            <person name="Rohlin L."/>
            <person name="McDonald E."/>
            <person name="Mouttaki H."/>
            <person name="Sieber J.R."/>
            <person name="Poweleit N."/>
            <person name="Zhou H."/>
            <person name="Lapidus A.L."/>
            <person name="Daligault H.E."/>
            <person name="Land M."/>
            <person name="Gilna P."/>
            <person name="Ivanova N."/>
            <person name="Kyrpides N."/>
            <person name="Culley D.E."/>
            <person name="McInerney M.J."/>
        </authorList>
    </citation>
    <scope>NUCLEOTIDE SEQUENCE [LARGE SCALE GENOMIC DNA]</scope>
    <source>
        <strain evidence="4">ATCC 27890 / DSM 864 / NBRC 100397 / JF-1</strain>
    </source>
</reference>
<dbReference type="AlphaFoldDB" id="Q2FMN2"/>
<keyword evidence="2" id="KW-1133">Transmembrane helix</keyword>
<feature type="region of interest" description="Disordered" evidence="1">
    <location>
        <begin position="104"/>
        <end position="135"/>
    </location>
</feature>
<dbReference type="HOGENOM" id="CLU_942024_0_0_2"/>
<protein>
    <submittedName>
        <fullName evidence="3">Uncharacterized protein</fullName>
    </submittedName>
</protein>
<feature type="transmembrane region" description="Helical" evidence="2">
    <location>
        <begin position="39"/>
        <end position="58"/>
    </location>
</feature>
<organism evidence="3 4">
    <name type="scientific">Methanospirillum hungatei JF-1 (strain ATCC 27890 / DSM 864 / NBRC 100397 / JF-1)</name>
    <dbReference type="NCBI Taxonomy" id="323259"/>
    <lineage>
        <taxon>Archaea</taxon>
        <taxon>Methanobacteriati</taxon>
        <taxon>Methanobacteriota</taxon>
        <taxon>Stenosarchaea group</taxon>
        <taxon>Methanomicrobia</taxon>
        <taxon>Methanomicrobiales</taxon>
        <taxon>Methanospirillaceae</taxon>
        <taxon>Methanospirillum</taxon>
    </lineage>
</organism>
<feature type="compositionally biased region" description="Acidic residues" evidence="1">
    <location>
        <begin position="215"/>
        <end position="239"/>
    </location>
</feature>
<dbReference type="InParanoid" id="Q2FMN2"/>
<feature type="compositionally biased region" description="Low complexity" evidence="1">
    <location>
        <begin position="119"/>
        <end position="135"/>
    </location>
</feature>
<dbReference type="STRING" id="323259.Mhun_0469"/>
<dbReference type="EMBL" id="CP000254">
    <property type="protein sequence ID" value="ABD40231.1"/>
    <property type="molecule type" value="Genomic_DNA"/>
</dbReference>
<feature type="compositionally biased region" description="Low complexity" evidence="1">
    <location>
        <begin position="249"/>
        <end position="258"/>
    </location>
</feature>
<proteinExistence type="predicted"/>
<evidence type="ECO:0000256" key="2">
    <source>
        <dbReference type="SAM" id="Phobius"/>
    </source>
</evidence>
<evidence type="ECO:0000256" key="1">
    <source>
        <dbReference type="SAM" id="MobiDB-lite"/>
    </source>
</evidence>
<dbReference type="EnsemblBacteria" id="ABD40231">
    <property type="protein sequence ID" value="ABD40231"/>
    <property type="gene ID" value="Mhun_0469"/>
</dbReference>
<dbReference type="OrthoDB" id="384689at2157"/>
<evidence type="ECO:0000313" key="3">
    <source>
        <dbReference type="EMBL" id="ABD40231.1"/>
    </source>
</evidence>
<keyword evidence="4" id="KW-1185">Reference proteome</keyword>
<feature type="region of interest" description="Disordered" evidence="1">
    <location>
        <begin position="158"/>
        <end position="295"/>
    </location>
</feature>
<accession>Q2FMN2</accession>
<keyword evidence="2" id="KW-0472">Membrane</keyword>
<feature type="compositionally biased region" description="Acidic residues" evidence="1">
    <location>
        <begin position="162"/>
        <end position="205"/>
    </location>
</feature>
<sequence>MKVEKKLLMIITFLGALVVLLLIFYLITGFQSGIKDLIGSVYFSLWVTAVMGLWLYIIDPYLKGRPKKKDQKGTRSEPVKTTPVQSPRSNLPLRDRIREYVAERRKEEGLPVPEPLRPSRSSTSSGAGSSSGSSTGYVPVAAGAAVAGAGAAVSAGDSDLPLPDDFDESGAADLFGDEYPEDEEGEASLPGIEDDDFGSFDEPGVDEQPVTESGDLPDFEGDLEPDVSDSGFDDSIEDDLSGKDEGSESEQSGGLSDEGLSDFDMPLDESMMDDDLSGDGDLTDIEFEDLEPDEV</sequence>
<dbReference type="Proteomes" id="UP000001941">
    <property type="component" value="Chromosome"/>
</dbReference>
<dbReference type="KEGG" id="mhu:Mhun_0469"/>
<name>Q2FMN2_METHJ</name>